<sequence length="88" mass="9577">MAIESAVRSAGTLLSRVRAPPLEPRPDEGSENLRSPSCGLILCKNELIHPVTSTKDGHTISCASARSEYLALLQFPSPSLDTMKTWIR</sequence>
<comment type="caution">
    <text evidence="2">The sequence shown here is derived from an EMBL/GenBank/DDBJ whole genome shotgun (WGS) entry which is preliminary data.</text>
</comment>
<evidence type="ECO:0000313" key="2">
    <source>
        <dbReference type="EMBL" id="GFO47719.1"/>
    </source>
</evidence>
<name>A0AAV4DU81_9GAST</name>
<gene>
    <name evidence="2" type="ORF">PoB_007422400</name>
</gene>
<protein>
    <submittedName>
        <fullName evidence="2">Uncharacterized protein</fullName>
    </submittedName>
</protein>
<dbReference type="EMBL" id="BLXT01008342">
    <property type="protein sequence ID" value="GFO47719.1"/>
    <property type="molecule type" value="Genomic_DNA"/>
</dbReference>
<feature type="region of interest" description="Disordered" evidence="1">
    <location>
        <begin position="14"/>
        <end position="34"/>
    </location>
</feature>
<dbReference type="Proteomes" id="UP000735302">
    <property type="component" value="Unassembled WGS sequence"/>
</dbReference>
<reference evidence="2 3" key="1">
    <citation type="journal article" date="2021" name="Elife">
        <title>Chloroplast acquisition without the gene transfer in kleptoplastic sea slugs, Plakobranchus ocellatus.</title>
        <authorList>
            <person name="Maeda T."/>
            <person name="Takahashi S."/>
            <person name="Yoshida T."/>
            <person name="Shimamura S."/>
            <person name="Takaki Y."/>
            <person name="Nagai Y."/>
            <person name="Toyoda A."/>
            <person name="Suzuki Y."/>
            <person name="Arimoto A."/>
            <person name="Ishii H."/>
            <person name="Satoh N."/>
            <person name="Nishiyama T."/>
            <person name="Hasebe M."/>
            <person name="Maruyama T."/>
            <person name="Minagawa J."/>
            <person name="Obokata J."/>
            <person name="Shigenobu S."/>
        </authorList>
    </citation>
    <scope>NUCLEOTIDE SEQUENCE [LARGE SCALE GENOMIC DNA]</scope>
</reference>
<evidence type="ECO:0000313" key="3">
    <source>
        <dbReference type="Proteomes" id="UP000735302"/>
    </source>
</evidence>
<evidence type="ECO:0000256" key="1">
    <source>
        <dbReference type="SAM" id="MobiDB-lite"/>
    </source>
</evidence>
<accession>A0AAV4DU81</accession>
<keyword evidence="3" id="KW-1185">Reference proteome</keyword>
<dbReference type="AlphaFoldDB" id="A0AAV4DU81"/>
<organism evidence="2 3">
    <name type="scientific">Plakobranchus ocellatus</name>
    <dbReference type="NCBI Taxonomy" id="259542"/>
    <lineage>
        <taxon>Eukaryota</taxon>
        <taxon>Metazoa</taxon>
        <taxon>Spiralia</taxon>
        <taxon>Lophotrochozoa</taxon>
        <taxon>Mollusca</taxon>
        <taxon>Gastropoda</taxon>
        <taxon>Heterobranchia</taxon>
        <taxon>Euthyneura</taxon>
        <taxon>Panpulmonata</taxon>
        <taxon>Sacoglossa</taxon>
        <taxon>Placobranchoidea</taxon>
        <taxon>Plakobranchidae</taxon>
        <taxon>Plakobranchus</taxon>
    </lineage>
</organism>
<proteinExistence type="predicted"/>